<dbReference type="PRINTS" id="PR01651">
    <property type="entry name" value="SECGEXPORT"/>
</dbReference>
<dbReference type="GO" id="GO:0065002">
    <property type="term" value="P:intracellular protein transmembrane transport"/>
    <property type="evidence" value="ECO:0007669"/>
    <property type="project" value="TreeGrafter"/>
</dbReference>
<dbReference type="PANTHER" id="PTHR34182">
    <property type="entry name" value="PROTEIN-EXPORT MEMBRANE PROTEIN SECG"/>
    <property type="match status" value="1"/>
</dbReference>
<keyword evidence="6 12" id="KW-0812">Transmembrane</keyword>
<evidence type="ECO:0000256" key="13">
    <source>
        <dbReference type="SAM" id="MobiDB-lite"/>
    </source>
</evidence>
<dbReference type="Pfam" id="PF03840">
    <property type="entry name" value="SecG"/>
    <property type="match status" value="1"/>
</dbReference>
<keyword evidence="8 12" id="KW-1133">Transmembrane helix</keyword>
<evidence type="ECO:0000313" key="14">
    <source>
        <dbReference type="EMBL" id="GFE65923.1"/>
    </source>
</evidence>
<dbReference type="Proteomes" id="UP000436822">
    <property type="component" value="Unassembled WGS sequence"/>
</dbReference>
<feature type="region of interest" description="Disordered" evidence="13">
    <location>
        <begin position="100"/>
        <end position="140"/>
    </location>
</feature>
<keyword evidence="10 12" id="KW-0472">Membrane</keyword>
<keyword evidence="15" id="KW-1185">Reference proteome</keyword>
<feature type="transmembrane region" description="Helical" evidence="12">
    <location>
        <begin position="75"/>
        <end position="95"/>
    </location>
</feature>
<dbReference type="NCBIfam" id="TIGR00810">
    <property type="entry name" value="secG"/>
    <property type="match status" value="1"/>
</dbReference>
<dbReference type="InterPro" id="IPR004692">
    <property type="entry name" value="SecG"/>
</dbReference>
<organism evidence="14 15">
    <name type="scientific">Litoreibacter roseus</name>
    <dbReference type="NCBI Taxonomy" id="2601869"/>
    <lineage>
        <taxon>Bacteria</taxon>
        <taxon>Pseudomonadati</taxon>
        <taxon>Pseudomonadota</taxon>
        <taxon>Alphaproteobacteria</taxon>
        <taxon>Rhodobacterales</taxon>
        <taxon>Roseobacteraceae</taxon>
        <taxon>Litoreibacter</taxon>
    </lineage>
</organism>
<reference evidence="14 15" key="1">
    <citation type="submission" date="2019-12" db="EMBL/GenBank/DDBJ databases">
        <title>Litoreibacter badius sp. nov., a novel bacteriochlorophyll a-containing bacterium in the genus Litoreibacter.</title>
        <authorList>
            <person name="Kanamuro M."/>
            <person name="Takabe Y."/>
            <person name="Mori K."/>
            <person name="Takaichi S."/>
            <person name="Hanada S."/>
        </authorList>
    </citation>
    <scope>NUCLEOTIDE SEQUENCE [LARGE SCALE GENOMIC DNA]</scope>
    <source>
        <strain evidence="14 15">K6</strain>
    </source>
</reference>
<dbReference type="EMBL" id="BLJE01000003">
    <property type="protein sequence ID" value="GFE65923.1"/>
    <property type="molecule type" value="Genomic_DNA"/>
</dbReference>
<comment type="function">
    <text evidence="11 12">Involved in protein export. Participates in an early event of protein translocation.</text>
</comment>
<accession>A0A6N6JHS9</accession>
<comment type="similarity">
    <text evidence="2 12">Belongs to the SecG family.</text>
</comment>
<protein>
    <recommendedName>
        <fullName evidence="3 12">Protein-export membrane protein SecG</fullName>
    </recommendedName>
</protein>
<dbReference type="AlphaFoldDB" id="A0A6N6JHS9"/>
<dbReference type="GO" id="GO:0015450">
    <property type="term" value="F:protein-transporting ATPase activity"/>
    <property type="evidence" value="ECO:0007669"/>
    <property type="project" value="UniProtKB-UniRule"/>
</dbReference>
<proteinExistence type="inferred from homology"/>
<evidence type="ECO:0000256" key="1">
    <source>
        <dbReference type="ARBA" id="ARBA00004651"/>
    </source>
</evidence>
<evidence type="ECO:0000313" key="15">
    <source>
        <dbReference type="Proteomes" id="UP000436822"/>
    </source>
</evidence>
<evidence type="ECO:0000256" key="7">
    <source>
        <dbReference type="ARBA" id="ARBA00022927"/>
    </source>
</evidence>
<dbReference type="PANTHER" id="PTHR34182:SF1">
    <property type="entry name" value="PROTEIN-EXPORT MEMBRANE PROTEIN SECG"/>
    <property type="match status" value="1"/>
</dbReference>
<evidence type="ECO:0000256" key="4">
    <source>
        <dbReference type="ARBA" id="ARBA00022448"/>
    </source>
</evidence>
<dbReference type="GO" id="GO:0005886">
    <property type="term" value="C:plasma membrane"/>
    <property type="evidence" value="ECO:0007669"/>
    <property type="project" value="UniProtKB-SubCell"/>
</dbReference>
<keyword evidence="5 12" id="KW-1003">Cell membrane</keyword>
<comment type="subcellular location">
    <subcellularLocation>
        <location evidence="1 12">Cell membrane</location>
        <topology evidence="1 12">Multi-pass membrane protein</topology>
    </subcellularLocation>
</comment>
<sequence length="140" mass="14304">MATCTYSVARLHTPEYKGSGTLRFMENIVLTVHLIIAFCLIGVVLFQRSEGGGLGIGGGGGATSGRPAISALGKLTWLFGVAFVITSVTLTILAARNATGGSVLDGTDLTPPPTTTVPADDNLLPPTIGDAPLVPPRADD</sequence>
<feature type="transmembrane region" description="Helical" evidence="12">
    <location>
        <begin position="28"/>
        <end position="46"/>
    </location>
</feature>
<comment type="caution">
    <text evidence="14">The sequence shown here is derived from an EMBL/GenBank/DDBJ whole genome shotgun (WGS) entry which is preliminary data.</text>
</comment>
<keyword evidence="7 12" id="KW-0653">Protein transport</keyword>
<keyword evidence="9 12" id="KW-0811">Translocation</keyword>
<evidence type="ECO:0000256" key="8">
    <source>
        <dbReference type="ARBA" id="ARBA00022989"/>
    </source>
</evidence>
<evidence type="ECO:0000256" key="3">
    <source>
        <dbReference type="ARBA" id="ARBA00017876"/>
    </source>
</evidence>
<dbReference type="GO" id="GO:0043952">
    <property type="term" value="P:protein transport by the Sec complex"/>
    <property type="evidence" value="ECO:0007669"/>
    <property type="project" value="TreeGrafter"/>
</dbReference>
<gene>
    <name evidence="14" type="ORF">KIN_29970</name>
</gene>
<evidence type="ECO:0000256" key="11">
    <source>
        <dbReference type="ARBA" id="ARBA00025182"/>
    </source>
</evidence>
<keyword evidence="4 12" id="KW-0813">Transport</keyword>
<evidence type="ECO:0000256" key="5">
    <source>
        <dbReference type="ARBA" id="ARBA00022475"/>
    </source>
</evidence>
<name>A0A6N6JHS9_9RHOB</name>
<evidence type="ECO:0000256" key="6">
    <source>
        <dbReference type="ARBA" id="ARBA00022692"/>
    </source>
</evidence>
<evidence type="ECO:0000256" key="9">
    <source>
        <dbReference type="ARBA" id="ARBA00023010"/>
    </source>
</evidence>
<evidence type="ECO:0000256" key="12">
    <source>
        <dbReference type="RuleBase" id="RU365087"/>
    </source>
</evidence>
<dbReference type="GO" id="GO:0009306">
    <property type="term" value="P:protein secretion"/>
    <property type="evidence" value="ECO:0007669"/>
    <property type="project" value="UniProtKB-UniRule"/>
</dbReference>
<evidence type="ECO:0000256" key="10">
    <source>
        <dbReference type="ARBA" id="ARBA00023136"/>
    </source>
</evidence>
<evidence type="ECO:0000256" key="2">
    <source>
        <dbReference type="ARBA" id="ARBA00008445"/>
    </source>
</evidence>